<evidence type="ECO:0000256" key="1">
    <source>
        <dbReference type="SAM" id="Coils"/>
    </source>
</evidence>
<dbReference type="AlphaFoldDB" id="A0A2Z3GV02"/>
<keyword evidence="1" id="KW-0175">Coiled coil</keyword>
<sequence length="172" mass="18560">MAVSIRREKGGLVHYAVSLDAKLSSDGSGVQVVTGTGQVTEWSPDAGKAGRFPDALGQHAARHDNGRANAGTVTFTDERGRVLAAVDGAAAPEPDETELQELRAERDEFRRQARVLSEEVERLRAEAAQQKTYADTAAQVDEGRRKEIADLTRKVAELEKQLAAKPAEKPGK</sequence>
<dbReference type="Proteomes" id="UP000245802">
    <property type="component" value="Chromosome"/>
</dbReference>
<evidence type="ECO:0000313" key="3">
    <source>
        <dbReference type="Proteomes" id="UP000245802"/>
    </source>
</evidence>
<keyword evidence="3" id="KW-1185">Reference proteome</keyword>
<accession>A0A2Z3GV02</accession>
<evidence type="ECO:0000313" key="2">
    <source>
        <dbReference type="EMBL" id="AWM35892.1"/>
    </source>
</evidence>
<feature type="coiled-coil region" evidence="1">
    <location>
        <begin position="99"/>
        <end position="168"/>
    </location>
</feature>
<gene>
    <name evidence="2" type="ORF">C1280_01950</name>
</gene>
<dbReference type="RefSeq" id="WP_010042860.1">
    <property type="nucleotide sequence ID" value="NZ_CP025958.1"/>
</dbReference>
<reference evidence="2 3" key="1">
    <citation type="submission" date="2018-01" db="EMBL/GenBank/DDBJ databases">
        <title>G. obscuriglobus.</title>
        <authorList>
            <person name="Franke J."/>
            <person name="Blomberg W."/>
            <person name="Selmecki A."/>
        </authorList>
    </citation>
    <scope>NUCLEOTIDE SEQUENCE [LARGE SCALE GENOMIC DNA]</scope>
    <source>
        <strain evidence="2 3">DSM 5831</strain>
    </source>
</reference>
<organism evidence="2 3">
    <name type="scientific">Gemmata obscuriglobus</name>
    <dbReference type="NCBI Taxonomy" id="114"/>
    <lineage>
        <taxon>Bacteria</taxon>
        <taxon>Pseudomonadati</taxon>
        <taxon>Planctomycetota</taxon>
        <taxon>Planctomycetia</taxon>
        <taxon>Gemmatales</taxon>
        <taxon>Gemmataceae</taxon>
        <taxon>Gemmata</taxon>
    </lineage>
</organism>
<dbReference type="KEGG" id="gog:C1280_01950"/>
<proteinExistence type="predicted"/>
<name>A0A2Z3GV02_9BACT</name>
<protein>
    <submittedName>
        <fullName evidence="2">Uncharacterized protein</fullName>
    </submittedName>
</protein>
<dbReference type="EMBL" id="CP025958">
    <property type="protein sequence ID" value="AWM35892.1"/>
    <property type="molecule type" value="Genomic_DNA"/>
</dbReference>